<dbReference type="EMBL" id="SMAR01000031">
    <property type="protein sequence ID" value="TCT34734.1"/>
    <property type="molecule type" value="Genomic_DNA"/>
</dbReference>
<comment type="caution">
    <text evidence="1">The sequence shown here is derived from an EMBL/GenBank/DDBJ whole genome shotgun (WGS) entry which is preliminary data.</text>
</comment>
<evidence type="ECO:0000313" key="2">
    <source>
        <dbReference type="Proteomes" id="UP000295097"/>
    </source>
</evidence>
<keyword evidence="2" id="KW-1185">Reference proteome</keyword>
<sequence>MIGIVIRSGHIISAGSSRRRLESWRSRPAFRGLRRGLLPGLAATFLSACSMSDEGNAHSSGNSTQATEIGFQVPVITPASIKTNDRRRSVAFETTEDVGTVVVDVAAGSLYLVTGEGRAMRYRIEPLDFKGATNGPARAENWAGGDLPPALGSMIRMKNPEDAEDLHQRMPSGGKVVFLSSSK</sequence>
<evidence type="ECO:0000313" key="1">
    <source>
        <dbReference type="EMBL" id="TCT34734.1"/>
    </source>
</evidence>
<name>A0A4R3NKD6_9HYPH</name>
<evidence type="ECO:0008006" key="3">
    <source>
        <dbReference type="Google" id="ProtNLM"/>
    </source>
</evidence>
<reference evidence="1 2" key="1">
    <citation type="submission" date="2019-03" db="EMBL/GenBank/DDBJ databases">
        <title>Freshwater and sediment microbial communities from various areas in North America, analyzing microbe dynamics in response to fracking.</title>
        <authorList>
            <person name="Lamendella R."/>
        </authorList>
    </citation>
    <scope>NUCLEOTIDE SEQUENCE [LARGE SCALE GENOMIC DNA]</scope>
    <source>
        <strain evidence="1 2">175.2</strain>
    </source>
</reference>
<accession>A0A4R3NKD6</accession>
<dbReference type="AlphaFoldDB" id="A0A4R3NKD6"/>
<protein>
    <recommendedName>
        <fullName evidence="3">L,D-transpeptidase-like protein</fullName>
    </recommendedName>
</protein>
<dbReference type="Proteomes" id="UP000295097">
    <property type="component" value="Unassembled WGS sequence"/>
</dbReference>
<organism evidence="1 2">
    <name type="scientific">Martelella mediterranea</name>
    <dbReference type="NCBI Taxonomy" id="293089"/>
    <lineage>
        <taxon>Bacteria</taxon>
        <taxon>Pseudomonadati</taxon>
        <taxon>Pseudomonadota</taxon>
        <taxon>Alphaproteobacteria</taxon>
        <taxon>Hyphomicrobiales</taxon>
        <taxon>Aurantimonadaceae</taxon>
        <taxon>Martelella</taxon>
    </lineage>
</organism>
<dbReference type="OrthoDB" id="7917260at2"/>
<proteinExistence type="predicted"/>
<dbReference type="RefSeq" id="WP_132313473.1">
    <property type="nucleotide sequence ID" value="NZ_SMAR01000031.1"/>
</dbReference>
<gene>
    <name evidence="1" type="ORF">EDC90_103118</name>
</gene>